<accession>A0A7C0WSM6</accession>
<dbReference type="InterPro" id="IPR022999">
    <property type="entry name" value="Transaldolase_3B"/>
</dbReference>
<comment type="pathway">
    <text evidence="2 9">Carbohydrate degradation; pentose phosphate pathway; D-glyceraldehyde 3-phosphate and beta-D-fructose 6-phosphate from D-ribose 5-phosphate and D-xylulose 5-phosphate (non-oxidative stage): step 2/3.</text>
</comment>
<comment type="subcellular location">
    <subcellularLocation>
        <location evidence="1 9">Cytoplasm</location>
    </subcellularLocation>
</comment>
<protein>
    <recommendedName>
        <fullName evidence="9">Probable transaldolase</fullName>
        <ecNumber evidence="9">2.2.1.2</ecNumber>
    </recommendedName>
</protein>
<dbReference type="EC" id="2.2.1.2" evidence="9"/>
<dbReference type="NCBIfam" id="TIGR00875">
    <property type="entry name" value="fsa_talC_mipB"/>
    <property type="match status" value="1"/>
</dbReference>
<dbReference type="PANTHER" id="PTHR10683:SF40">
    <property type="entry name" value="FRUCTOSE-6-PHOSPHATE ALDOLASE 1-RELATED"/>
    <property type="match status" value="1"/>
</dbReference>
<dbReference type="EMBL" id="DQZW01000094">
    <property type="protein sequence ID" value="HDL89653.1"/>
    <property type="molecule type" value="Genomic_DNA"/>
</dbReference>
<dbReference type="Pfam" id="PF00923">
    <property type="entry name" value="TAL_FSA"/>
    <property type="match status" value="1"/>
</dbReference>
<comment type="caution">
    <text evidence="10">The sequence shown here is derived from an EMBL/GenBank/DDBJ whole genome shotgun (WGS) entry which is preliminary data.</text>
</comment>
<evidence type="ECO:0000313" key="10">
    <source>
        <dbReference type="EMBL" id="HDL89653.1"/>
    </source>
</evidence>
<evidence type="ECO:0000256" key="3">
    <source>
        <dbReference type="ARBA" id="ARBA00005740"/>
    </source>
</evidence>
<dbReference type="InterPro" id="IPR018225">
    <property type="entry name" value="Transaldolase_AS"/>
</dbReference>
<feature type="active site" description="Schiff-base intermediate with substrate" evidence="9">
    <location>
        <position position="87"/>
    </location>
</feature>
<dbReference type="FunFam" id="3.20.20.70:FF:000018">
    <property type="entry name" value="Probable transaldolase"/>
    <property type="match status" value="1"/>
</dbReference>
<comment type="function">
    <text evidence="9">Transaldolase is important for the balance of metabolites in the pentose-phosphate pathway.</text>
</comment>
<keyword evidence="4 9" id="KW-0963">Cytoplasm</keyword>
<evidence type="ECO:0000256" key="1">
    <source>
        <dbReference type="ARBA" id="ARBA00004496"/>
    </source>
</evidence>
<name>A0A7C0WSM6_9BACT</name>
<dbReference type="UniPathway" id="UPA00115">
    <property type="reaction ID" value="UER00414"/>
</dbReference>
<organism evidence="10">
    <name type="scientific">Thermodesulforhabdus norvegica</name>
    <dbReference type="NCBI Taxonomy" id="39841"/>
    <lineage>
        <taxon>Bacteria</taxon>
        <taxon>Pseudomonadati</taxon>
        <taxon>Thermodesulfobacteriota</taxon>
        <taxon>Syntrophobacteria</taxon>
        <taxon>Syntrophobacterales</taxon>
        <taxon>Thermodesulforhabdaceae</taxon>
        <taxon>Thermodesulforhabdus</taxon>
    </lineage>
</organism>
<dbReference type="HAMAP" id="MF_00494">
    <property type="entry name" value="Transaldolase_3b"/>
    <property type="match status" value="1"/>
</dbReference>
<dbReference type="AlphaFoldDB" id="A0A7C0WSM6"/>
<dbReference type="CDD" id="cd00956">
    <property type="entry name" value="Transaldolase_FSA"/>
    <property type="match status" value="1"/>
</dbReference>
<dbReference type="PROSITE" id="PS00958">
    <property type="entry name" value="TRANSALDOLASE_2"/>
    <property type="match status" value="1"/>
</dbReference>
<dbReference type="InterPro" id="IPR033919">
    <property type="entry name" value="TSA/FSA_arc/bac"/>
</dbReference>
<evidence type="ECO:0000256" key="5">
    <source>
        <dbReference type="ARBA" id="ARBA00022679"/>
    </source>
</evidence>
<gene>
    <name evidence="10" type="primary">fsa</name>
    <name evidence="9" type="synonym">tal</name>
    <name evidence="10" type="ORF">ENG14_01980</name>
</gene>
<sequence length="218" mass="23810">MRFFIDTANIDEIKAAHELGVLDGVTTNPTLIAKEGVSSRDEFKKHIKAICEIVQGPVSAEAVSSKAEDLIEEARELSKIDPHVVVKIPMTREGLKAVKVLSQEGIHTNVTLVFSPLQALLAAKAGATYVSPFVGRLDDISSEGMALVKDVVEIYANYMLETEIIVASIRNPLHVLEAARLGADIATIPFKVIEQILKHPLTDIGIEKFLSDWQKVAM</sequence>
<evidence type="ECO:0000256" key="9">
    <source>
        <dbReference type="HAMAP-Rule" id="MF_00494"/>
    </source>
</evidence>
<evidence type="ECO:0000256" key="7">
    <source>
        <dbReference type="ARBA" id="ARBA00023270"/>
    </source>
</evidence>
<evidence type="ECO:0000256" key="4">
    <source>
        <dbReference type="ARBA" id="ARBA00022490"/>
    </source>
</evidence>
<dbReference type="GO" id="GO:0004801">
    <property type="term" value="F:transaldolase activity"/>
    <property type="evidence" value="ECO:0007669"/>
    <property type="project" value="UniProtKB-UniRule"/>
</dbReference>
<keyword evidence="6 9" id="KW-0570">Pentose shunt</keyword>
<dbReference type="GO" id="GO:0005975">
    <property type="term" value="P:carbohydrate metabolic process"/>
    <property type="evidence" value="ECO:0007669"/>
    <property type="project" value="InterPro"/>
</dbReference>
<dbReference type="GO" id="GO:0042182">
    <property type="term" value="P:ketone catabolic process"/>
    <property type="evidence" value="ECO:0007669"/>
    <property type="project" value="UniProtKB-ARBA"/>
</dbReference>
<evidence type="ECO:0000256" key="2">
    <source>
        <dbReference type="ARBA" id="ARBA00004857"/>
    </source>
</evidence>
<dbReference type="InterPro" id="IPR004731">
    <property type="entry name" value="Transaldolase_3B/F6P_aldolase"/>
</dbReference>
<dbReference type="SUPFAM" id="SSF51569">
    <property type="entry name" value="Aldolase"/>
    <property type="match status" value="1"/>
</dbReference>
<dbReference type="PROSITE" id="PS01054">
    <property type="entry name" value="TRANSALDOLASE_1"/>
    <property type="match status" value="1"/>
</dbReference>
<comment type="catalytic activity">
    <reaction evidence="8 9">
        <text>D-sedoheptulose 7-phosphate + D-glyceraldehyde 3-phosphate = D-erythrose 4-phosphate + beta-D-fructose 6-phosphate</text>
        <dbReference type="Rhea" id="RHEA:17053"/>
        <dbReference type="ChEBI" id="CHEBI:16897"/>
        <dbReference type="ChEBI" id="CHEBI:57483"/>
        <dbReference type="ChEBI" id="CHEBI:57634"/>
        <dbReference type="ChEBI" id="CHEBI:59776"/>
        <dbReference type="EC" id="2.2.1.2"/>
    </reaction>
</comment>
<keyword evidence="5 9" id="KW-0808">Transferase</keyword>
<evidence type="ECO:0000256" key="6">
    <source>
        <dbReference type="ARBA" id="ARBA00023126"/>
    </source>
</evidence>
<proteinExistence type="inferred from homology"/>
<dbReference type="InterPro" id="IPR001585">
    <property type="entry name" value="TAL/FSA"/>
</dbReference>
<dbReference type="GO" id="GO:0005737">
    <property type="term" value="C:cytoplasm"/>
    <property type="evidence" value="ECO:0007669"/>
    <property type="project" value="UniProtKB-SubCell"/>
</dbReference>
<dbReference type="GO" id="GO:0006098">
    <property type="term" value="P:pentose-phosphate shunt"/>
    <property type="evidence" value="ECO:0007669"/>
    <property type="project" value="UniProtKB-UniRule"/>
</dbReference>
<evidence type="ECO:0000256" key="8">
    <source>
        <dbReference type="ARBA" id="ARBA00048810"/>
    </source>
</evidence>
<dbReference type="GO" id="GO:0016832">
    <property type="term" value="F:aldehyde-lyase activity"/>
    <property type="evidence" value="ECO:0007669"/>
    <property type="project" value="InterPro"/>
</dbReference>
<keyword evidence="7 9" id="KW-0704">Schiff base</keyword>
<comment type="similarity">
    <text evidence="3 9">Belongs to the transaldolase family. Type 3B subfamily.</text>
</comment>
<dbReference type="Gene3D" id="3.20.20.70">
    <property type="entry name" value="Aldolase class I"/>
    <property type="match status" value="1"/>
</dbReference>
<dbReference type="InterPro" id="IPR013785">
    <property type="entry name" value="Aldolase_TIM"/>
</dbReference>
<reference evidence="10" key="1">
    <citation type="journal article" date="2020" name="mSystems">
        <title>Genome- and Community-Level Interaction Insights into Carbon Utilization and Element Cycling Functions of Hydrothermarchaeota in Hydrothermal Sediment.</title>
        <authorList>
            <person name="Zhou Z."/>
            <person name="Liu Y."/>
            <person name="Xu W."/>
            <person name="Pan J."/>
            <person name="Luo Z.H."/>
            <person name="Li M."/>
        </authorList>
    </citation>
    <scope>NUCLEOTIDE SEQUENCE [LARGE SCALE GENOMIC DNA]</scope>
    <source>
        <strain evidence="10">HyVt-19</strain>
    </source>
</reference>
<dbReference type="PANTHER" id="PTHR10683">
    <property type="entry name" value="TRANSALDOLASE"/>
    <property type="match status" value="1"/>
</dbReference>
<dbReference type="Proteomes" id="UP000886355">
    <property type="component" value="Unassembled WGS sequence"/>
</dbReference>